<dbReference type="PANTHER" id="PTHR31964">
    <property type="entry name" value="ADENINE NUCLEOTIDE ALPHA HYDROLASES-LIKE SUPERFAMILY PROTEIN"/>
    <property type="match status" value="1"/>
</dbReference>
<evidence type="ECO:0000313" key="4">
    <source>
        <dbReference type="EMBL" id="GAQ83964.1"/>
    </source>
</evidence>
<dbReference type="AlphaFoldDB" id="A0A1Y1HZ82"/>
<feature type="region of interest" description="Disordered" evidence="2">
    <location>
        <begin position="1"/>
        <end position="34"/>
    </location>
</feature>
<dbReference type="Pfam" id="PF00582">
    <property type="entry name" value="Usp"/>
    <property type="match status" value="1"/>
</dbReference>
<evidence type="ECO:0000256" key="1">
    <source>
        <dbReference type="SAM" id="Coils"/>
    </source>
</evidence>
<dbReference type="SUPFAM" id="SSF52402">
    <property type="entry name" value="Adenine nucleotide alpha hydrolases-like"/>
    <property type="match status" value="1"/>
</dbReference>
<evidence type="ECO:0000259" key="3">
    <source>
        <dbReference type="Pfam" id="PF00582"/>
    </source>
</evidence>
<evidence type="ECO:0000256" key="2">
    <source>
        <dbReference type="SAM" id="MobiDB-lite"/>
    </source>
</evidence>
<organism evidence="4 5">
    <name type="scientific">Klebsormidium nitens</name>
    <name type="common">Green alga</name>
    <name type="synonym">Ulothrix nitens</name>
    <dbReference type="NCBI Taxonomy" id="105231"/>
    <lineage>
        <taxon>Eukaryota</taxon>
        <taxon>Viridiplantae</taxon>
        <taxon>Streptophyta</taxon>
        <taxon>Klebsormidiophyceae</taxon>
        <taxon>Klebsormidiales</taxon>
        <taxon>Klebsormidiaceae</taxon>
        <taxon>Klebsormidium</taxon>
    </lineage>
</organism>
<feature type="domain" description="UspA" evidence="3">
    <location>
        <begin position="37"/>
        <end position="173"/>
    </location>
</feature>
<gene>
    <name evidence="4" type="ORF">KFL_001700190</name>
</gene>
<dbReference type="InterPro" id="IPR006015">
    <property type="entry name" value="Universal_stress_UspA"/>
</dbReference>
<dbReference type="OMA" id="AGSEEWY"/>
<keyword evidence="5" id="KW-1185">Reference proteome</keyword>
<proteinExistence type="predicted"/>
<keyword evidence="1" id="KW-0175">Coiled coil</keyword>
<dbReference type="EMBL" id="DF237119">
    <property type="protein sequence ID" value="GAQ83964.1"/>
    <property type="molecule type" value="Genomic_DNA"/>
</dbReference>
<reference evidence="4 5" key="1">
    <citation type="journal article" date="2014" name="Nat. Commun.">
        <title>Klebsormidium flaccidum genome reveals primary factors for plant terrestrial adaptation.</title>
        <authorList>
            <person name="Hori K."/>
            <person name="Maruyama F."/>
            <person name="Fujisawa T."/>
            <person name="Togashi T."/>
            <person name="Yamamoto N."/>
            <person name="Seo M."/>
            <person name="Sato S."/>
            <person name="Yamada T."/>
            <person name="Mori H."/>
            <person name="Tajima N."/>
            <person name="Moriyama T."/>
            <person name="Ikeuchi M."/>
            <person name="Watanabe M."/>
            <person name="Wada H."/>
            <person name="Kobayashi K."/>
            <person name="Saito M."/>
            <person name="Masuda T."/>
            <person name="Sasaki-Sekimoto Y."/>
            <person name="Mashiguchi K."/>
            <person name="Awai K."/>
            <person name="Shimojima M."/>
            <person name="Masuda S."/>
            <person name="Iwai M."/>
            <person name="Nobusawa T."/>
            <person name="Narise T."/>
            <person name="Kondo S."/>
            <person name="Saito H."/>
            <person name="Sato R."/>
            <person name="Murakawa M."/>
            <person name="Ihara Y."/>
            <person name="Oshima-Yamada Y."/>
            <person name="Ohtaka K."/>
            <person name="Satoh M."/>
            <person name="Sonobe K."/>
            <person name="Ishii M."/>
            <person name="Ohtani R."/>
            <person name="Kanamori-Sato M."/>
            <person name="Honoki R."/>
            <person name="Miyazaki D."/>
            <person name="Mochizuki H."/>
            <person name="Umetsu J."/>
            <person name="Higashi K."/>
            <person name="Shibata D."/>
            <person name="Kamiya Y."/>
            <person name="Sato N."/>
            <person name="Nakamura Y."/>
            <person name="Tabata S."/>
            <person name="Ida S."/>
            <person name="Kurokawa K."/>
            <person name="Ohta H."/>
        </authorList>
    </citation>
    <scope>NUCLEOTIDE SEQUENCE [LARGE SCALE GENOMIC DNA]</scope>
    <source>
        <strain evidence="4 5">NIES-2285</strain>
    </source>
</reference>
<sequence length="182" mass="19618">MADTIPAASAAAQQAEEKQAETSEPSEVRPARSAGGRRIVCGIDGSEGSFAAFKFVRETLVNPERGDRVTLVRAFEPMNPEEAVYSDHERRILQEEDEARRKEARHELQQLSELAGTIIEGDPPDAIQEYVAMHPVDMLVVGNRGLSAVARLFLGSVGSHLVANSPVPVTVVPQAGTAPMYA</sequence>
<dbReference type="OrthoDB" id="843225at2759"/>
<feature type="coiled-coil region" evidence="1">
    <location>
        <begin position="85"/>
        <end position="114"/>
    </location>
</feature>
<dbReference type="PANTHER" id="PTHR31964:SF144">
    <property type="entry name" value="USPA DOMAIN-CONTAINING PROTEIN"/>
    <property type="match status" value="1"/>
</dbReference>
<accession>A0A1Y1HZ82</accession>
<evidence type="ECO:0000313" key="5">
    <source>
        <dbReference type="Proteomes" id="UP000054558"/>
    </source>
</evidence>
<dbReference type="CDD" id="cd23659">
    <property type="entry name" value="USP_At3g01520-like"/>
    <property type="match status" value="1"/>
</dbReference>
<dbReference type="InterPro" id="IPR014729">
    <property type="entry name" value="Rossmann-like_a/b/a_fold"/>
</dbReference>
<dbReference type="Gene3D" id="3.40.50.620">
    <property type="entry name" value="HUPs"/>
    <property type="match status" value="1"/>
</dbReference>
<feature type="compositionally biased region" description="Basic and acidic residues" evidence="2">
    <location>
        <begin position="15"/>
        <end position="30"/>
    </location>
</feature>
<dbReference type="InterPro" id="IPR006016">
    <property type="entry name" value="UspA"/>
</dbReference>
<dbReference type="PRINTS" id="PR01438">
    <property type="entry name" value="UNVRSLSTRESS"/>
</dbReference>
<name>A0A1Y1HZ82_KLENI</name>
<dbReference type="Proteomes" id="UP000054558">
    <property type="component" value="Unassembled WGS sequence"/>
</dbReference>
<protein>
    <submittedName>
        <fullName evidence="4">Universal stress protein family protein</fullName>
    </submittedName>
</protein>